<protein>
    <submittedName>
        <fullName evidence="6">Gibberellin 2-beta-dioxygenase 8</fullName>
    </submittedName>
</protein>
<dbReference type="KEGG" id="soe:110794517"/>
<evidence type="ECO:0000256" key="3">
    <source>
        <dbReference type="RuleBase" id="RU003682"/>
    </source>
</evidence>
<evidence type="ECO:0000259" key="4">
    <source>
        <dbReference type="PROSITE" id="PS51471"/>
    </source>
</evidence>
<evidence type="ECO:0000256" key="1">
    <source>
        <dbReference type="ARBA" id="ARBA00022723"/>
    </source>
</evidence>
<feature type="domain" description="Fe2OG dioxygenase" evidence="4">
    <location>
        <begin position="266"/>
        <end position="366"/>
    </location>
</feature>
<keyword evidence="5" id="KW-1185">Reference proteome</keyword>
<dbReference type="SUPFAM" id="SSF51197">
    <property type="entry name" value="Clavaminate synthase-like"/>
    <property type="match status" value="1"/>
</dbReference>
<dbReference type="GO" id="GO:0045543">
    <property type="term" value="F:gibberellin 2-beta-dioxygenase activity"/>
    <property type="evidence" value="ECO:0000318"/>
    <property type="project" value="GO_Central"/>
</dbReference>
<dbReference type="Pfam" id="PF14226">
    <property type="entry name" value="DIOX_N"/>
    <property type="match status" value="1"/>
</dbReference>
<organism evidence="5 6">
    <name type="scientific">Spinacia oleracea</name>
    <name type="common">Spinach</name>
    <dbReference type="NCBI Taxonomy" id="3562"/>
    <lineage>
        <taxon>Eukaryota</taxon>
        <taxon>Viridiplantae</taxon>
        <taxon>Streptophyta</taxon>
        <taxon>Embryophyta</taxon>
        <taxon>Tracheophyta</taxon>
        <taxon>Spermatophyta</taxon>
        <taxon>Magnoliopsida</taxon>
        <taxon>eudicotyledons</taxon>
        <taxon>Gunneridae</taxon>
        <taxon>Pentapetalae</taxon>
        <taxon>Caryophyllales</taxon>
        <taxon>Chenopodiaceae</taxon>
        <taxon>Chenopodioideae</taxon>
        <taxon>Anserineae</taxon>
        <taxon>Spinacia</taxon>
    </lineage>
</organism>
<dbReference type="PANTHER" id="PTHR47990">
    <property type="entry name" value="2-OXOGLUTARATE (2OG) AND FE(II)-DEPENDENT OXYGENASE SUPERFAMILY PROTEIN-RELATED"/>
    <property type="match status" value="1"/>
</dbReference>
<dbReference type="InterPro" id="IPR050231">
    <property type="entry name" value="Iron_ascorbate_oxido_reductase"/>
</dbReference>
<evidence type="ECO:0000256" key="2">
    <source>
        <dbReference type="ARBA" id="ARBA00023004"/>
    </source>
</evidence>
<dbReference type="GO" id="GO:0046872">
    <property type="term" value="F:metal ion binding"/>
    <property type="evidence" value="ECO:0007669"/>
    <property type="project" value="UniProtKB-KW"/>
</dbReference>
<dbReference type="InterPro" id="IPR044861">
    <property type="entry name" value="IPNS-like_FE2OG_OXY"/>
</dbReference>
<dbReference type="GO" id="GO:0045487">
    <property type="term" value="P:gibberellin catabolic process"/>
    <property type="evidence" value="ECO:0000318"/>
    <property type="project" value="GO_Central"/>
</dbReference>
<dbReference type="AlphaFoldDB" id="A0A9R0IVS6"/>
<reference evidence="5" key="1">
    <citation type="journal article" date="2021" name="Nat. Commun.">
        <title>Genomic analyses provide insights into spinach domestication and the genetic basis of agronomic traits.</title>
        <authorList>
            <person name="Cai X."/>
            <person name="Sun X."/>
            <person name="Xu C."/>
            <person name="Sun H."/>
            <person name="Wang X."/>
            <person name="Ge C."/>
            <person name="Zhang Z."/>
            <person name="Wang Q."/>
            <person name="Fei Z."/>
            <person name="Jiao C."/>
            <person name="Wang Q."/>
        </authorList>
    </citation>
    <scope>NUCLEOTIDE SEQUENCE [LARGE SCALE GENOMIC DNA]</scope>
    <source>
        <strain evidence="5">cv. Varoflay</strain>
    </source>
</reference>
<dbReference type="PRINTS" id="PR00682">
    <property type="entry name" value="IPNSYNTHASE"/>
</dbReference>
<dbReference type="RefSeq" id="XP_021855184.2">
    <property type="nucleotide sequence ID" value="XM_021999492.2"/>
</dbReference>
<accession>A0A9R0IVS6</accession>
<dbReference type="InterPro" id="IPR005123">
    <property type="entry name" value="Oxoglu/Fe-dep_dioxygenase_dom"/>
</dbReference>
<keyword evidence="2 3" id="KW-0408">Iron</keyword>
<evidence type="ECO:0000313" key="5">
    <source>
        <dbReference type="Proteomes" id="UP000813463"/>
    </source>
</evidence>
<dbReference type="GeneID" id="110794517"/>
<name>A0A9R0IVS6_SPIOL</name>
<proteinExistence type="inferred from homology"/>
<comment type="similarity">
    <text evidence="3">Belongs to the iron/ascorbate-dependent oxidoreductase family.</text>
</comment>
<evidence type="ECO:0000313" key="6">
    <source>
        <dbReference type="RefSeq" id="XP_021855184.2"/>
    </source>
</evidence>
<reference evidence="6" key="2">
    <citation type="submission" date="2025-08" db="UniProtKB">
        <authorList>
            <consortium name="RefSeq"/>
        </authorList>
    </citation>
    <scope>IDENTIFICATION</scope>
    <source>
        <tissue evidence="6">Leaf</tissue>
    </source>
</reference>
<sequence>MDPNIIAASSTSNIQSFSIQFHIFNLLSLSNTNPLYNITRATNSENPSSIKPFSIIFPQKVMSESNIIENHSYPPIFRSPFNDTTRKLDLKDEQGEGAESTGTLDPLPLPLPLIDFQCLDDEKLDTACKEWGIFRLENHGVPSSLLRQLQEHAKTLFRLPFEAKQGLAKRCPIKYFWGTPALTSSGVALLRTSDALNMDWVEGLNVPVSQLHQHLQHIHHDPLINDFRDLLEDYRGHLTRIASTLFEAMINNLKLDLQQVKPCLDESTGLIRVYRYPRHTINEHVKGLHEHTDSSIISILSEDQVGGLQLLKDDKWLKVEPIPNTLVVNLGDMMQVLSDDEYKSVKHKVELNKNKERVSIGYFVFPEENTLINSSKYKPFSYNQFRAQVQQDIKLHGTKIGLQNFKLPHTSQTV</sequence>
<dbReference type="Proteomes" id="UP000813463">
    <property type="component" value="Chromosome 1"/>
</dbReference>
<keyword evidence="1 3" id="KW-0479">Metal-binding</keyword>
<dbReference type="InterPro" id="IPR026992">
    <property type="entry name" value="DIOX_N"/>
</dbReference>
<gene>
    <name evidence="6" type="primary">LOC110794517</name>
</gene>
<dbReference type="PROSITE" id="PS51471">
    <property type="entry name" value="FE2OG_OXY"/>
    <property type="match status" value="1"/>
</dbReference>
<dbReference type="Gene3D" id="2.60.120.330">
    <property type="entry name" value="B-lactam Antibiotic, Isopenicillin N Synthase, Chain"/>
    <property type="match status" value="1"/>
</dbReference>
<dbReference type="InterPro" id="IPR027443">
    <property type="entry name" value="IPNS-like_sf"/>
</dbReference>
<keyword evidence="3" id="KW-0560">Oxidoreductase</keyword>
<dbReference type="Pfam" id="PF03171">
    <property type="entry name" value="2OG-FeII_Oxy"/>
    <property type="match status" value="1"/>
</dbReference>